<dbReference type="EMBL" id="JADJEV010000003">
    <property type="protein sequence ID" value="MBK6973428.1"/>
    <property type="molecule type" value="Genomic_DNA"/>
</dbReference>
<reference evidence="4" key="1">
    <citation type="submission" date="2020-10" db="EMBL/GenBank/DDBJ databases">
        <title>Connecting structure to function with the recovery of over 1000 high-quality activated sludge metagenome-assembled genomes encoding full-length rRNA genes using long-read sequencing.</title>
        <authorList>
            <person name="Singleton C.M."/>
            <person name="Petriglieri F."/>
            <person name="Kristensen J.M."/>
            <person name="Kirkegaard R.H."/>
            <person name="Michaelsen T.Y."/>
            <person name="Andersen M.H."/>
            <person name="Karst S.M."/>
            <person name="Dueholm M.S."/>
            <person name="Nielsen P.H."/>
            <person name="Albertsen M."/>
        </authorList>
    </citation>
    <scope>NUCLEOTIDE SEQUENCE</scope>
    <source>
        <strain evidence="4">Bjer_18-Q3-R1-45_BAT3C.347</strain>
    </source>
</reference>
<feature type="region of interest" description="Disordered" evidence="1">
    <location>
        <begin position="288"/>
        <end position="309"/>
    </location>
</feature>
<sequence length="309" mass="32800">MENRAYAIAAGLFTIVLALGAMTAVWWFSGQRSDTRPLELVSERSISGLAPQAQVRFRGIRSGKVDRITIDANDPRLILVTVSVEDWLPISSATTAEVKMQGVTGLAFVELSDNGKDGKLLPERDGEVPRIALRPSTFDTTGDELAATLAQVKELSRRANTLLSPDNIESFGNTLAGLEVAAAEAGKSLKQMPETIAAIRRFASPDNAARVSRLLADLETAGAEVGPLLKESRELVAGIQAIGKRLEAIGGEVSGSALPQLNVLLHDLSNNSRQLSRLLGELEHSPQQALLGRPANPPGPGEAGFAGTR</sequence>
<keyword evidence="2" id="KW-0472">Membrane</keyword>
<gene>
    <name evidence="4" type="ORF">IPH26_10945</name>
</gene>
<accession>A0A9D7E452</accession>
<keyword evidence="2" id="KW-0812">Transmembrane</keyword>
<dbReference type="Pfam" id="PF02470">
    <property type="entry name" value="MlaD"/>
    <property type="match status" value="1"/>
</dbReference>
<evidence type="ECO:0000256" key="2">
    <source>
        <dbReference type="SAM" id="Phobius"/>
    </source>
</evidence>
<evidence type="ECO:0000259" key="3">
    <source>
        <dbReference type="Pfam" id="PF02470"/>
    </source>
</evidence>
<organism evidence="4 5">
    <name type="scientific">Candidatus Methylophosphatis roskildensis</name>
    <dbReference type="NCBI Taxonomy" id="2899263"/>
    <lineage>
        <taxon>Bacteria</taxon>
        <taxon>Pseudomonadati</taxon>
        <taxon>Pseudomonadota</taxon>
        <taxon>Betaproteobacteria</taxon>
        <taxon>Nitrosomonadales</taxon>
        <taxon>Sterolibacteriaceae</taxon>
        <taxon>Candidatus Methylophosphatis</taxon>
    </lineage>
</organism>
<evidence type="ECO:0000313" key="5">
    <source>
        <dbReference type="Proteomes" id="UP000807785"/>
    </source>
</evidence>
<dbReference type="PANTHER" id="PTHR36698:SF2">
    <property type="entry name" value="MCE_MLAD DOMAIN-CONTAINING PROTEIN"/>
    <property type="match status" value="1"/>
</dbReference>
<dbReference type="Proteomes" id="UP000807785">
    <property type="component" value="Unassembled WGS sequence"/>
</dbReference>
<dbReference type="AlphaFoldDB" id="A0A9D7E452"/>
<name>A0A9D7E452_9PROT</name>
<feature type="domain" description="Mce/MlaD" evidence="3">
    <location>
        <begin position="45"/>
        <end position="112"/>
    </location>
</feature>
<feature type="transmembrane region" description="Helical" evidence="2">
    <location>
        <begin position="6"/>
        <end position="28"/>
    </location>
</feature>
<proteinExistence type="predicted"/>
<dbReference type="InterPro" id="IPR003399">
    <property type="entry name" value="Mce/MlaD"/>
</dbReference>
<comment type="caution">
    <text evidence="4">The sequence shown here is derived from an EMBL/GenBank/DDBJ whole genome shotgun (WGS) entry which is preliminary data.</text>
</comment>
<keyword evidence="2" id="KW-1133">Transmembrane helix</keyword>
<evidence type="ECO:0000313" key="4">
    <source>
        <dbReference type="EMBL" id="MBK6973428.1"/>
    </source>
</evidence>
<evidence type="ECO:0000256" key="1">
    <source>
        <dbReference type="SAM" id="MobiDB-lite"/>
    </source>
</evidence>
<dbReference type="PANTHER" id="PTHR36698">
    <property type="entry name" value="BLL5892 PROTEIN"/>
    <property type="match status" value="1"/>
</dbReference>
<protein>
    <submittedName>
        <fullName evidence="4">MCE family protein</fullName>
    </submittedName>
</protein>